<dbReference type="AlphaFoldDB" id="A0AA91I887"/>
<dbReference type="RefSeq" id="WP_155742709.1">
    <property type="nucleotide sequence ID" value="NZ_LVHG01000106.1"/>
</dbReference>
<protein>
    <submittedName>
        <fullName evidence="2">Uncharacterized protein</fullName>
    </submittedName>
</protein>
<comment type="caution">
    <text evidence="2">The sequence shown here is derived from an EMBL/GenBank/DDBJ whole genome shotgun (WGS) entry which is preliminary data.</text>
</comment>
<keyword evidence="1" id="KW-0472">Membrane</keyword>
<dbReference type="Proteomes" id="UP000077852">
    <property type="component" value="Unassembled WGS sequence"/>
</dbReference>
<sequence>MEQQIFRVFSALLKSLAHNLWEKNMARMGKAAGWIFKVVSSFVLKQILAWVISLGLFSYLLAQLSAVPIAIRVTVAVVGFCVALWVLWRFVLTRPVEPKIVPLYWDALFKHPLKRTSWDFDRYIAYSISAKDPATVHGFQARFRFNWRPGCLEEAFITSVQTGQRIDLKFRATGFGVVGPSEPVALSQIKSFQGWMWVLAIGAMEPISESDFLGDFGHFRLTYKIKGRLAKHVDFTLADNTDYFKRARAEMLALEKPGGIVLN</sequence>
<evidence type="ECO:0000313" key="3">
    <source>
        <dbReference type="Proteomes" id="UP000077852"/>
    </source>
</evidence>
<keyword evidence="1" id="KW-1133">Transmembrane helix</keyword>
<organism evidence="2 3">
    <name type="scientific">Variovorax paradoxus</name>
    <dbReference type="NCBI Taxonomy" id="34073"/>
    <lineage>
        <taxon>Bacteria</taxon>
        <taxon>Pseudomonadati</taxon>
        <taxon>Pseudomonadota</taxon>
        <taxon>Betaproteobacteria</taxon>
        <taxon>Burkholderiales</taxon>
        <taxon>Comamonadaceae</taxon>
        <taxon>Variovorax</taxon>
    </lineage>
</organism>
<accession>A0AA91I887</accession>
<feature type="transmembrane region" description="Helical" evidence="1">
    <location>
        <begin position="69"/>
        <end position="91"/>
    </location>
</feature>
<feature type="transmembrane region" description="Helical" evidence="1">
    <location>
        <begin position="34"/>
        <end position="57"/>
    </location>
</feature>
<gene>
    <name evidence="2" type="ORF">A3K87_04435</name>
</gene>
<dbReference type="EMBL" id="LVHG01000106">
    <property type="protein sequence ID" value="OAK55050.1"/>
    <property type="molecule type" value="Genomic_DNA"/>
</dbReference>
<name>A0AA91I887_VARPD</name>
<keyword evidence="1" id="KW-0812">Transmembrane</keyword>
<reference evidence="2 3" key="1">
    <citation type="submission" date="2016-03" db="EMBL/GenBank/DDBJ databases">
        <title>Genome sequence of Variovorax paradoxus KB5.</title>
        <authorList>
            <person name="Jeong H."/>
            <person name="Hong C.E."/>
            <person name="Jo S.H."/>
            <person name="Park J.M."/>
        </authorList>
    </citation>
    <scope>NUCLEOTIDE SEQUENCE [LARGE SCALE GENOMIC DNA]</scope>
    <source>
        <strain evidence="2 3">KB5</strain>
    </source>
</reference>
<evidence type="ECO:0000256" key="1">
    <source>
        <dbReference type="SAM" id="Phobius"/>
    </source>
</evidence>
<proteinExistence type="predicted"/>
<evidence type="ECO:0000313" key="2">
    <source>
        <dbReference type="EMBL" id="OAK55050.1"/>
    </source>
</evidence>